<sequence length="243" mass="27893">MQTLELSSSHLVVQPKPFQSLRIIALGDSLVYGFGDPETGGWVEQLRRWWMLPDSSGHVLYNLGVRGDRTQQVAQRLEVEFRHRGELRNRLPDLMILSVGVNDSARLKSSQGRNYTDFAVFKTEIAALLAQAQKLCPVLFVGMVPVDESKMPFLDCFYYNHSDQYRYKEVTKLACQQRQIPYLDIFDQWMSRDESWRLQRLGVDGLHPNTLGYQTLLADVMNWEALAAYNQKANGKINPHEGV</sequence>
<dbReference type="Pfam" id="PF13472">
    <property type="entry name" value="Lipase_GDSL_2"/>
    <property type="match status" value="1"/>
</dbReference>
<comment type="caution">
    <text evidence="2">The sequence shown here is derived from an EMBL/GenBank/DDBJ whole genome shotgun (WGS) entry which is preliminary data.</text>
</comment>
<dbReference type="RefSeq" id="WP_271732233.1">
    <property type="nucleotide sequence ID" value="NZ_JANQDP010000086.1"/>
</dbReference>
<evidence type="ECO:0000259" key="1">
    <source>
        <dbReference type="Pfam" id="PF13472"/>
    </source>
</evidence>
<feature type="domain" description="SGNH hydrolase-type esterase" evidence="1">
    <location>
        <begin position="25"/>
        <end position="214"/>
    </location>
</feature>
<dbReference type="SUPFAM" id="SSF52266">
    <property type="entry name" value="SGNH hydrolase"/>
    <property type="match status" value="1"/>
</dbReference>
<proteinExistence type="predicted"/>
<organism evidence="2 3">
    <name type="scientific">Anabaenopsis arnoldii</name>
    <dbReference type="NCBI Taxonomy" id="2152938"/>
    <lineage>
        <taxon>Bacteria</taxon>
        <taxon>Bacillati</taxon>
        <taxon>Cyanobacteriota</taxon>
        <taxon>Cyanophyceae</taxon>
        <taxon>Nostocales</taxon>
        <taxon>Nodulariaceae</taxon>
        <taxon>Anabaenopsis</taxon>
    </lineage>
</organism>
<protein>
    <submittedName>
        <fullName evidence="2">GDSL-type esterase/lipase family protein</fullName>
    </submittedName>
</protein>
<dbReference type="CDD" id="cd01835">
    <property type="entry name" value="SGNH_hydrolase_like_3"/>
    <property type="match status" value="1"/>
</dbReference>
<dbReference type="Gene3D" id="3.40.50.1110">
    <property type="entry name" value="SGNH hydrolase"/>
    <property type="match status" value="1"/>
</dbReference>
<reference evidence="2 3" key="1">
    <citation type="submission" date="2023-01" db="EMBL/GenBank/DDBJ databases">
        <title>Genomes from the Australian National Cyanobacteria Reference Collection.</title>
        <authorList>
            <person name="Willis A."/>
            <person name="Lee E.M.F."/>
        </authorList>
    </citation>
    <scope>NUCLEOTIDE SEQUENCE [LARGE SCALE GENOMIC DNA]</scope>
    <source>
        <strain evidence="2 3">CS-1033</strain>
    </source>
</reference>
<gene>
    <name evidence="2" type="ORF">PN457_06860</name>
</gene>
<dbReference type="InterPro" id="IPR013830">
    <property type="entry name" value="SGNH_hydro"/>
</dbReference>
<dbReference type="PANTHER" id="PTHR30383">
    <property type="entry name" value="THIOESTERASE 1/PROTEASE 1/LYSOPHOSPHOLIPASE L1"/>
    <property type="match status" value="1"/>
</dbReference>
<name>A0ABT5APY4_9CYAN</name>
<dbReference type="PANTHER" id="PTHR30383:SF5">
    <property type="entry name" value="SGNH HYDROLASE-TYPE ESTERASE DOMAIN-CONTAINING PROTEIN"/>
    <property type="match status" value="1"/>
</dbReference>
<accession>A0ABT5APY4</accession>
<dbReference type="InterPro" id="IPR051532">
    <property type="entry name" value="Ester_Hydrolysis_Enzymes"/>
</dbReference>
<dbReference type="InterPro" id="IPR036514">
    <property type="entry name" value="SGNH_hydro_sf"/>
</dbReference>
<dbReference type="Proteomes" id="UP001212499">
    <property type="component" value="Unassembled WGS sequence"/>
</dbReference>
<evidence type="ECO:0000313" key="3">
    <source>
        <dbReference type="Proteomes" id="UP001212499"/>
    </source>
</evidence>
<dbReference type="EMBL" id="JAQMUH010000085">
    <property type="protein sequence ID" value="MDB9539382.1"/>
    <property type="molecule type" value="Genomic_DNA"/>
</dbReference>
<keyword evidence="3" id="KW-1185">Reference proteome</keyword>
<evidence type="ECO:0000313" key="2">
    <source>
        <dbReference type="EMBL" id="MDB9539382.1"/>
    </source>
</evidence>